<protein>
    <recommendedName>
        <fullName evidence="1">Glycosyl transferase family 1 domain-containing protein</fullName>
    </recommendedName>
</protein>
<feature type="domain" description="Glycosyl transferase family 1" evidence="1">
    <location>
        <begin position="168"/>
        <end position="327"/>
    </location>
</feature>
<sequence length="360" mass="41353">MIFKENNLKASNGVKLLIITQKVDVNDDILGFFHGWLEKFAKKFSKLTVICLEKGEYVLPQNVEVLSLGKEAGKSRLKYIFRFYKYIFKYRDDYDAVFVHMNPEYVVLGGLFWKIMRKKILLWYNHTYGGLFAKLGIIFADMVLHTSPYAFSANTKKSVRMPAGIDTEIFKKNPAAEKLKNSILYIGRFSPVKNIHILIEAAKILDKQNLDFSVYLYGKPPATHIGYFKLIKESARELEKKGKLFFNESAPNFKTPEIYNKHIVSVNLTPSGNYDKTVLESMACETLVLVSSKAFEDALPKEFIFKENDADDLAKKLQSVFKLPEDERILFGQNFRRYIIENHNLNLLAEKISSAVAVPI</sequence>
<evidence type="ECO:0000313" key="2">
    <source>
        <dbReference type="EMBL" id="OGZ31558.1"/>
    </source>
</evidence>
<dbReference type="STRING" id="1801726.A3H02_02520"/>
<evidence type="ECO:0000313" key="3">
    <source>
        <dbReference type="Proteomes" id="UP000176787"/>
    </source>
</evidence>
<dbReference type="CDD" id="cd03801">
    <property type="entry name" value="GT4_PimA-like"/>
    <property type="match status" value="1"/>
</dbReference>
<dbReference type="PANTHER" id="PTHR12526">
    <property type="entry name" value="GLYCOSYLTRANSFERASE"/>
    <property type="match status" value="1"/>
</dbReference>
<gene>
    <name evidence="2" type="ORF">A3H02_02520</name>
</gene>
<evidence type="ECO:0000259" key="1">
    <source>
        <dbReference type="Pfam" id="PF00534"/>
    </source>
</evidence>
<accession>A0A1G2F1U3</accession>
<dbReference type="EMBL" id="MHMS01000025">
    <property type="protein sequence ID" value="OGZ31558.1"/>
    <property type="molecule type" value="Genomic_DNA"/>
</dbReference>
<reference evidence="2 3" key="1">
    <citation type="journal article" date="2016" name="Nat. Commun.">
        <title>Thousands of microbial genomes shed light on interconnected biogeochemical processes in an aquifer system.</title>
        <authorList>
            <person name="Anantharaman K."/>
            <person name="Brown C.T."/>
            <person name="Hug L.A."/>
            <person name="Sharon I."/>
            <person name="Castelle C.J."/>
            <person name="Probst A.J."/>
            <person name="Thomas B.C."/>
            <person name="Singh A."/>
            <person name="Wilkins M.J."/>
            <person name="Karaoz U."/>
            <person name="Brodie E.L."/>
            <person name="Williams K.H."/>
            <person name="Hubbard S.S."/>
            <person name="Banfield J.F."/>
        </authorList>
    </citation>
    <scope>NUCLEOTIDE SEQUENCE [LARGE SCALE GENOMIC DNA]</scope>
</reference>
<dbReference type="AlphaFoldDB" id="A0A1G2F1U3"/>
<name>A0A1G2F1U3_9BACT</name>
<proteinExistence type="predicted"/>
<dbReference type="Pfam" id="PF00534">
    <property type="entry name" value="Glycos_transf_1"/>
    <property type="match status" value="1"/>
</dbReference>
<dbReference type="InterPro" id="IPR001296">
    <property type="entry name" value="Glyco_trans_1"/>
</dbReference>
<dbReference type="Gene3D" id="3.40.50.2000">
    <property type="entry name" value="Glycogen Phosphorylase B"/>
    <property type="match status" value="1"/>
</dbReference>
<dbReference type="Proteomes" id="UP000176787">
    <property type="component" value="Unassembled WGS sequence"/>
</dbReference>
<dbReference type="SUPFAM" id="SSF53756">
    <property type="entry name" value="UDP-Glycosyltransferase/glycogen phosphorylase"/>
    <property type="match status" value="1"/>
</dbReference>
<comment type="caution">
    <text evidence="2">The sequence shown here is derived from an EMBL/GenBank/DDBJ whole genome shotgun (WGS) entry which is preliminary data.</text>
</comment>
<dbReference type="GO" id="GO:0016757">
    <property type="term" value="F:glycosyltransferase activity"/>
    <property type="evidence" value="ECO:0007669"/>
    <property type="project" value="InterPro"/>
</dbReference>
<organism evidence="2 3">
    <name type="scientific">Candidatus Niyogibacteria bacterium RIFCSPLOWO2_12_FULL_41_13</name>
    <dbReference type="NCBI Taxonomy" id="1801726"/>
    <lineage>
        <taxon>Bacteria</taxon>
        <taxon>Candidatus Niyogiibacteriota</taxon>
    </lineage>
</organism>